<organism evidence="7 8">
    <name type="scientific">Argiope bruennichi</name>
    <name type="common">Wasp spider</name>
    <name type="synonym">Aranea bruennichi</name>
    <dbReference type="NCBI Taxonomy" id="94029"/>
    <lineage>
        <taxon>Eukaryota</taxon>
        <taxon>Metazoa</taxon>
        <taxon>Ecdysozoa</taxon>
        <taxon>Arthropoda</taxon>
        <taxon>Chelicerata</taxon>
        <taxon>Arachnida</taxon>
        <taxon>Araneae</taxon>
        <taxon>Araneomorphae</taxon>
        <taxon>Entelegynae</taxon>
        <taxon>Araneoidea</taxon>
        <taxon>Araneidae</taxon>
        <taxon>Argiope</taxon>
    </lineage>
</organism>
<feature type="region of interest" description="Disordered" evidence="4">
    <location>
        <begin position="846"/>
        <end position="909"/>
    </location>
</feature>
<reference evidence="7" key="2">
    <citation type="submission" date="2020-06" db="EMBL/GenBank/DDBJ databases">
        <authorList>
            <person name="Sheffer M."/>
        </authorList>
    </citation>
    <scope>NUCLEOTIDE SEQUENCE</scope>
</reference>
<dbReference type="Gene3D" id="2.10.70.10">
    <property type="entry name" value="Complement Module, domain 1"/>
    <property type="match status" value="1"/>
</dbReference>
<dbReference type="Gene3D" id="6.20.200.20">
    <property type="match status" value="2"/>
</dbReference>
<evidence type="ECO:0000256" key="4">
    <source>
        <dbReference type="SAM" id="MobiDB-lite"/>
    </source>
</evidence>
<feature type="domain" description="VWFC" evidence="6">
    <location>
        <begin position="313"/>
        <end position="375"/>
    </location>
</feature>
<evidence type="ECO:0000259" key="6">
    <source>
        <dbReference type="PROSITE" id="PS50184"/>
    </source>
</evidence>
<evidence type="ECO:0000256" key="2">
    <source>
        <dbReference type="ARBA" id="ARBA00022525"/>
    </source>
</evidence>
<dbReference type="InterPro" id="IPR001007">
    <property type="entry name" value="VWF_dom"/>
</dbReference>
<dbReference type="AlphaFoldDB" id="A0A8T0F246"/>
<protein>
    <recommendedName>
        <fullName evidence="6">VWFC domain-containing protein</fullName>
    </recommendedName>
</protein>
<feature type="compositionally biased region" description="Polar residues" evidence="4">
    <location>
        <begin position="850"/>
        <end position="878"/>
    </location>
</feature>
<keyword evidence="8" id="KW-1185">Reference proteome</keyword>
<dbReference type="PROSITE" id="PS50184">
    <property type="entry name" value="VWFC_2"/>
    <property type="match status" value="2"/>
</dbReference>
<dbReference type="SUPFAM" id="SSF57603">
    <property type="entry name" value="FnI-like domain"/>
    <property type="match status" value="4"/>
</dbReference>
<keyword evidence="2" id="KW-0964">Secreted</keyword>
<dbReference type="EMBL" id="JABXBU010000030">
    <property type="protein sequence ID" value="KAF8785226.1"/>
    <property type="molecule type" value="Genomic_DNA"/>
</dbReference>
<dbReference type="InterPro" id="IPR052424">
    <property type="entry name" value="Kielin_Chordin-BMP_Reg"/>
</dbReference>
<comment type="subcellular location">
    <subcellularLocation>
        <location evidence="1">Secreted</location>
    </subcellularLocation>
</comment>
<dbReference type="SMART" id="SM00214">
    <property type="entry name" value="VWC"/>
    <property type="match status" value="3"/>
</dbReference>
<proteinExistence type="predicted"/>
<name>A0A8T0F246_ARGBR</name>
<feature type="region of interest" description="Disordered" evidence="4">
    <location>
        <begin position="1"/>
        <end position="28"/>
    </location>
</feature>
<dbReference type="GO" id="GO:0005576">
    <property type="term" value="C:extracellular region"/>
    <property type="evidence" value="ECO:0007669"/>
    <property type="project" value="UniProtKB-SubCell"/>
</dbReference>
<keyword evidence="5" id="KW-0812">Transmembrane</keyword>
<evidence type="ECO:0000256" key="5">
    <source>
        <dbReference type="SAM" id="Phobius"/>
    </source>
</evidence>
<evidence type="ECO:0000313" key="8">
    <source>
        <dbReference type="Proteomes" id="UP000807504"/>
    </source>
</evidence>
<keyword evidence="3" id="KW-0732">Signal</keyword>
<feature type="compositionally biased region" description="Basic and acidic residues" evidence="4">
    <location>
        <begin position="886"/>
        <end position="896"/>
    </location>
</feature>
<reference evidence="7" key="1">
    <citation type="journal article" date="2020" name="bioRxiv">
        <title>Chromosome-level reference genome of the European wasp spider Argiope bruennichi: a resource for studies on range expansion and evolutionary adaptation.</title>
        <authorList>
            <person name="Sheffer M.M."/>
            <person name="Hoppe A."/>
            <person name="Krehenwinkel H."/>
            <person name="Uhl G."/>
            <person name="Kuss A.W."/>
            <person name="Jensen L."/>
            <person name="Jensen C."/>
            <person name="Gillespie R.G."/>
            <person name="Hoff K.J."/>
            <person name="Prost S."/>
        </authorList>
    </citation>
    <scope>NUCLEOTIDE SEQUENCE</scope>
</reference>
<feature type="compositionally biased region" description="Low complexity" evidence="4">
    <location>
        <begin position="181"/>
        <end position="194"/>
    </location>
</feature>
<feature type="transmembrane region" description="Helical" evidence="5">
    <location>
        <begin position="50"/>
        <end position="69"/>
    </location>
</feature>
<feature type="region of interest" description="Disordered" evidence="4">
    <location>
        <begin position="154"/>
        <end position="197"/>
    </location>
</feature>
<feature type="domain" description="VWFC" evidence="6">
    <location>
        <begin position="85"/>
        <end position="149"/>
    </location>
</feature>
<evidence type="ECO:0000256" key="1">
    <source>
        <dbReference type="ARBA" id="ARBA00004613"/>
    </source>
</evidence>
<feature type="region of interest" description="Disordered" evidence="4">
    <location>
        <begin position="503"/>
        <end position="523"/>
    </location>
</feature>
<accession>A0A8T0F246</accession>
<dbReference type="PANTHER" id="PTHR46698:SF3">
    <property type="entry name" value="TENECTIN ISOFORM 1-RELATED"/>
    <property type="match status" value="1"/>
</dbReference>
<sequence length="1206" mass="132922">MTSRLESGRKTFPKTLAKGLPGTQSKRPLDHTYPVTLHFGRRLPPSMHRLTLLFLILGFLPTIYAAAVFEFPDLTRRLPERTTTPGCAYKGERYAHGEQVATTEPCLNCTCIRAVVVCYLRVCPSASAPPPGCFLAREPGQCCPTLVCGGDEKPKPNEGSSAPDLRPTFQPESAKDEETTSESTTTTSRTTTEENSLMFVSSTQPDDDIPFLNDIPGGCLVNGTLYGDGSAMLSSSFCEYCFCIRGKSTCLKPKCDLVIEGCTPHYDSHFSCCPSRYDCYQKTTDKDLNEITEATSTTTTTTLEVTKFSGDYGTCIVDGLIYNQGQVVPNYRLCHNCYCSDGATICDKIKCAPALAGCQPIIPEGHCCPVSYKCDFQADTGNYNIKVAKLNDSHAEVEPKKTVKQSDYFKNNHGPNLEPRPKNPHLINDLTDFFHNFVPVHRRLEDVAELYHSPEGSFNSTDIFSKNNTEYQIAIGETATSSPRENDKTLVLDILKSETETPLNVQNENDLKNTSISSSSPRENDKTLVLDILKSEIETTPLDAQNENDLKNTSISSTVSNTVSVGPPEVQTISIQELFEHRLSSIANISKQTTDSDLEPQRNNSKQSISIVDISDTETTLTHFYNTKETTDTAIRNLTTNATENMPESTTLAPQDAVIHQETTGNIAAVTSPAYKNLDSTLIHTTLNFAEDEEISDKYGSTPFIITGTKRNRTYTKASSTDSLDWFSSDYHSTNYDSTFSEGNTFSQTSTRQTTKLPSRINSKLPSSYNGNDSVLHSNTPLVEDSLINLYLPAEGRDGDLNDFTNVGTIHLGAPLSVEATELRRDSSSLRNKLTESGGVIFMDPKYTDINPNLPTEIPSKSTEINSKQDESSSTSIERSPITPIEKSDNHVNDRKKGPRIQDAFNQTNPGQDYKIIPFVAEDAIRGKFGKINNTFHVLSDTTQSAPDMVSDFCFIKGRIFMNGEMIPKVDPCELCRCFYGQELCQLQRCPTPPPNCVPEKLPAFCCPRYTCAGNSSTFKEQSPPSQRITINGPGSSQFLHPLINREAIGILPSDKPKMTSQKTEETKFGIRVRLRPTTPIPIASTHEPTAATQQSTTPTKKPELIRTPTKPTSEVKIITTSKRPDLIRTPAAIQHSRISTTKEPGITQSTQKVPNAPFDPWGLLKVSGCNIYGKFFNINDQVEILSGPCSHCICTTNGVECNDIC</sequence>
<feature type="compositionally biased region" description="Low complexity" evidence="4">
    <location>
        <begin position="1089"/>
        <end position="1100"/>
    </location>
</feature>
<evidence type="ECO:0000256" key="3">
    <source>
        <dbReference type="ARBA" id="ARBA00022729"/>
    </source>
</evidence>
<dbReference type="PANTHER" id="PTHR46698">
    <property type="entry name" value="CROSSVEINLESS 2"/>
    <property type="match status" value="1"/>
</dbReference>
<feature type="compositionally biased region" description="Polar residues" evidence="4">
    <location>
        <begin position="503"/>
        <end position="521"/>
    </location>
</feature>
<evidence type="ECO:0000313" key="7">
    <source>
        <dbReference type="EMBL" id="KAF8785226.1"/>
    </source>
</evidence>
<dbReference type="Proteomes" id="UP000807504">
    <property type="component" value="Unassembled WGS sequence"/>
</dbReference>
<keyword evidence="5" id="KW-0472">Membrane</keyword>
<feature type="region of interest" description="Disordered" evidence="4">
    <location>
        <begin position="1081"/>
        <end position="1112"/>
    </location>
</feature>
<gene>
    <name evidence="7" type="ORF">HNY73_010798</name>
</gene>
<comment type="caution">
    <text evidence="7">The sequence shown here is derived from an EMBL/GenBank/DDBJ whole genome shotgun (WGS) entry which is preliminary data.</text>
</comment>
<keyword evidence="5" id="KW-1133">Transmembrane helix</keyword>